<name>A0ABP1BWM9_9BRYO</name>
<evidence type="ECO:0000313" key="3">
    <source>
        <dbReference type="Proteomes" id="UP001497522"/>
    </source>
</evidence>
<gene>
    <name evidence="2" type="ORF">CSSPJE1EN2_LOCUS22237</name>
</gene>
<accession>A0ABP1BWM9</accession>
<reference evidence="2" key="1">
    <citation type="submission" date="2024-03" db="EMBL/GenBank/DDBJ databases">
        <authorList>
            <consortium name="ELIXIR-Norway"/>
            <consortium name="Elixir Norway"/>
        </authorList>
    </citation>
    <scope>NUCLEOTIDE SEQUENCE</scope>
</reference>
<dbReference type="EMBL" id="OZ023709">
    <property type="protein sequence ID" value="CAK9880838.1"/>
    <property type="molecule type" value="Genomic_DNA"/>
</dbReference>
<feature type="compositionally biased region" description="Basic and acidic residues" evidence="1">
    <location>
        <begin position="59"/>
        <end position="75"/>
    </location>
</feature>
<evidence type="ECO:0000256" key="1">
    <source>
        <dbReference type="SAM" id="MobiDB-lite"/>
    </source>
</evidence>
<protein>
    <submittedName>
        <fullName evidence="2">Uncharacterized protein</fullName>
    </submittedName>
</protein>
<dbReference type="Proteomes" id="UP001497522">
    <property type="component" value="Chromosome 8"/>
</dbReference>
<proteinExistence type="predicted"/>
<evidence type="ECO:0000313" key="2">
    <source>
        <dbReference type="EMBL" id="CAK9880838.1"/>
    </source>
</evidence>
<keyword evidence="3" id="KW-1185">Reference proteome</keyword>
<organism evidence="2 3">
    <name type="scientific">Sphagnum jensenii</name>
    <dbReference type="NCBI Taxonomy" id="128206"/>
    <lineage>
        <taxon>Eukaryota</taxon>
        <taxon>Viridiplantae</taxon>
        <taxon>Streptophyta</taxon>
        <taxon>Embryophyta</taxon>
        <taxon>Bryophyta</taxon>
        <taxon>Sphagnophytina</taxon>
        <taxon>Sphagnopsida</taxon>
        <taxon>Sphagnales</taxon>
        <taxon>Sphagnaceae</taxon>
        <taxon>Sphagnum</taxon>
    </lineage>
</organism>
<feature type="region of interest" description="Disordered" evidence="1">
    <location>
        <begin position="40"/>
        <end position="82"/>
    </location>
</feature>
<feature type="compositionally biased region" description="Polar residues" evidence="1">
    <location>
        <begin position="42"/>
        <end position="53"/>
    </location>
</feature>
<sequence length="116" mass="13036">MPGKKLLQWHERMGQPRTGHKCMLTAALEVKKDEIIKKLDMGNSTPTAASTKISGRPVKSGDTDQKLVQSEEHAEQNSAQEQVVQGQLKHWLNDTFHIGIGRKQCRCTDGKDWQCP</sequence>